<dbReference type="RefSeq" id="WP_313983455.1">
    <property type="nucleotide sequence ID" value="NZ_JASJOS010000011.1"/>
</dbReference>
<dbReference type="PROSITE" id="PS50043">
    <property type="entry name" value="HTH_LUXR_2"/>
    <property type="match status" value="1"/>
</dbReference>
<dbReference type="InterPro" id="IPR000792">
    <property type="entry name" value="Tscrpt_reg_LuxR_C"/>
</dbReference>
<evidence type="ECO:0000259" key="1">
    <source>
        <dbReference type="PROSITE" id="PS50043"/>
    </source>
</evidence>
<dbReference type="InterPro" id="IPR013324">
    <property type="entry name" value="RNA_pol_sigma_r3/r4-like"/>
</dbReference>
<evidence type="ECO:0000313" key="2">
    <source>
        <dbReference type="EMBL" id="MDJ1483507.1"/>
    </source>
</evidence>
<dbReference type="AlphaFoldDB" id="A0AAE3QQA4"/>
<sequence>MYQLLRRLDVSERAILTLYMEEYSYKEIADITGITENYVGVKINRIKEKLKSLSNR</sequence>
<dbReference type="EMBL" id="JASJOS010000011">
    <property type="protein sequence ID" value="MDJ1483507.1"/>
    <property type="molecule type" value="Genomic_DNA"/>
</dbReference>
<comment type="caution">
    <text evidence="2">The sequence shown here is derived from an EMBL/GenBank/DDBJ whole genome shotgun (WGS) entry which is preliminary data.</text>
</comment>
<dbReference type="SUPFAM" id="SSF88659">
    <property type="entry name" value="Sigma3 and sigma4 domains of RNA polymerase sigma factors"/>
    <property type="match status" value="1"/>
</dbReference>
<keyword evidence="2" id="KW-0238">DNA-binding</keyword>
<dbReference type="Pfam" id="PF08281">
    <property type="entry name" value="Sigma70_r4_2"/>
    <property type="match status" value="1"/>
</dbReference>
<dbReference type="Gene3D" id="1.10.10.10">
    <property type="entry name" value="Winged helix-like DNA-binding domain superfamily/Winged helix DNA-binding domain"/>
    <property type="match status" value="1"/>
</dbReference>
<dbReference type="Proteomes" id="UP001241110">
    <property type="component" value="Unassembled WGS sequence"/>
</dbReference>
<dbReference type="InterPro" id="IPR036388">
    <property type="entry name" value="WH-like_DNA-bd_sf"/>
</dbReference>
<feature type="domain" description="HTH luxR-type" evidence="1">
    <location>
        <begin position="1"/>
        <end position="56"/>
    </location>
</feature>
<dbReference type="GO" id="GO:0003677">
    <property type="term" value="F:DNA binding"/>
    <property type="evidence" value="ECO:0007669"/>
    <property type="project" value="UniProtKB-KW"/>
</dbReference>
<dbReference type="GO" id="GO:0016987">
    <property type="term" value="F:sigma factor activity"/>
    <property type="evidence" value="ECO:0007669"/>
    <property type="project" value="InterPro"/>
</dbReference>
<protein>
    <submittedName>
        <fullName evidence="2">Sigma factor-like helix-turn-helix DNA-binding protein</fullName>
    </submittedName>
</protein>
<accession>A0AAE3QQA4</accession>
<reference evidence="2" key="1">
    <citation type="submission" date="2023-05" db="EMBL/GenBank/DDBJ databases">
        <authorList>
            <person name="Zhang X."/>
        </authorList>
    </citation>
    <scope>NUCLEOTIDE SEQUENCE</scope>
    <source>
        <strain evidence="2">YF14B1</strain>
    </source>
</reference>
<proteinExistence type="predicted"/>
<name>A0AAE3QQA4_9BACT</name>
<organism evidence="2 3">
    <name type="scientific">Xanthocytophaga flava</name>
    <dbReference type="NCBI Taxonomy" id="3048013"/>
    <lineage>
        <taxon>Bacteria</taxon>
        <taxon>Pseudomonadati</taxon>
        <taxon>Bacteroidota</taxon>
        <taxon>Cytophagia</taxon>
        <taxon>Cytophagales</taxon>
        <taxon>Rhodocytophagaceae</taxon>
        <taxon>Xanthocytophaga</taxon>
    </lineage>
</organism>
<dbReference type="InterPro" id="IPR013249">
    <property type="entry name" value="RNA_pol_sigma70_r4_t2"/>
</dbReference>
<dbReference type="GO" id="GO:0006352">
    <property type="term" value="P:DNA-templated transcription initiation"/>
    <property type="evidence" value="ECO:0007669"/>
    <property type="project" value="InterPro"/>
</dbReference>
<evidence type="ECO:0000313" key="3">
    <source>
        <dbReference type="Proteomes" id="UP001241110"/>
    </source>
</evidence>
<gene>
    <name evidence="2" type="ORF">QNI16_23615</name>
</gene>